<reference evidence="2 3" key="1">
    <citation type="submission" date="2018-05" db="EMBL/GenBank/DDBJ databases">
        <title>Genomic Encyclopedia of Type Strains, Phase IV (KMG-V): Genome sequencing to study the core and pangenomes of soil and plant-associated prokaryotes.</title>
        <authorList>
            <person name="Whitman W."/>
        </authorList>
    </citation>
    <scope>NUCLEOTIDE SEQUENCE [LARGE SCALE GENOMIC DNA]</scope>
    <source>
        <strain evidence="2 3">SIr-6563</strain>
    </source>
</reference>
<protein>
    <submittedName>
        <fullName evidence="2">Methyltransferase family protein</fullName>
    </submittedName>
</protein>
<keyword evidence="2" id="KW-0808">Transferase</keyword>
<keyword evidence="3" id="KW-1185">Reference proteome</keyword>
<dbReference type="Proteomes" id="UP000247515">
    <property type="component" value="Unassembled WGS sequence"/>
</dbReference>
<dbReference type="GO" id="GO:0008168">
    <property type="term" value="F:methyltransferase activity"/>
    <property type="evidence" value="ECO:0007669"/>
    <property type="project" value="UniProtKB-KW"/>
</dbReference>
<evidence type="ECO:0000313" key="3">
    <source>
        <dbReference type="Proteomes" id="UP000247515"/>
    </source>
</evidence>
<gene>
    <name evidence="2" type="ORF">C7400_10531</name>
</gene>
<proteinExistence type="predicted"/>
<evidence type="ECO:0000259" key="1">
    <source>
        <dbReference type="Pfam" id="PF13649"/>
    </source>
</evidence>
<dbReference type="InterPro" id="IPR041698">
    <property type="entry name" value="Methyltransf_25"/>
</dbReference>
<dbReference type="InterPro" id="IPR029063">
    <property type="entry name" value="SAM-dependent_MTases_sf"/>
</dbReference>
<comment type="caution">
    <text evidence="2">The sequence shown here is derived from an EMBL/GenBank/DDBJ whole genome shotgun (WGS) entry which is preliminary data.</text>
</comment>
<dbReference type="Gene3D" id="3.40.50.150">
    <property type="entry name" value="Vaccinia Virus protein VP39"/>
    <property type="match status" value="1"/>
</dbReference>
<dbReference type="EMBL" id="QJJV01000005">
    <property type="protein sequence ID" value="PXX17969.1"/>
    <property type="molecule type" value="Genomic_DNA"/>
</dbReference>
<name>A0ABX5MXB9_9BURK</name>
<feature type="domain" description="Methyltransferase" evidence="1">
    <location>
        <begin position="133"/>
        <end position="226"/>
    </location>
</feature>
<dbReference type="CDD" id="cd02440">
    <property type="entry name" value="AdoMet_MTases"/>
    <property type="match status" value="1"/>
</dbReference>
<organism evidence="2 3">
    <name type="scientific">Paraburkholderia tropica</name>
    <dbReference type="NCBI Taxonomy" id="92647"/>
    <lineage>
        <taxon>Bacteria</taxon>
        <taxon>Pseudomonadati</taxon>
        <taxon>Pseudomonadota</taxon>
        <taxon>Betaproteobacteria</taxon>
        <taxon>Burkholderiales</taxon>
        <taxon>Burkholderiaceae</taxon>
        <taxon>Paraburkholderia</taxon>
    </lineage>
</organism>
<dbReference type="Pfam" id="PF13649">
    <property type="entry name" value="Methyltransf_25"/>
    <property type="match status" value="1"/>
</dbReference>
<accession>A0ABX5MXB9</accession>
<dbReference type="GO" id="GO:0032259">
    <property type="term" value="P:methylation"/>
    <property type="evidence" value="ECO:0007669"/>
    <property type="project" value="UniProtKB-KW"/>
</dbReference>
<keyword evidence="2" id="KW-0489">Methyltransferase</keyword>
<evidence type="ECO:0000313" key="2">
    <source>
        <dbReference type="EMBL" id="PXX17969.1"/>
    </source>
</evidence>
<sequence>MSIARLASNATGHDLMHTTTHGGPRHTLRRALKQPLLNVVARLPDGVQRAMFAPRMRRICIRVPLLRAVYSGCLRRHPFDLQYGIDTSGLVDAQALQRDPGLVAQLNPYMGSQPTIIRRALDTLGDIAGYTFIDIGCGKGRPLVVASEYPFARILGCDISAELVKTANENAIAIAGRFAHRPPIRAIAANVADLALPPGNAVVFLFNPFGPELMAALLAKLEAALASGASGHLFVVYDNPVCGDVFDASPHLQRWFARMFAYDSGELGFGPEEREGVVIWQSVRGARPDAFADRHRRITTRDRMSASLD</sequence>
<dbReference type="GeneID" id="61307868"/>
<dbReference type="SUPFAM" id="SSF53335">
    <property type="entry name" value="S-adenosyl-L-methionine-dependent methyltransferases"/>
    <property type="match status" value="1"/>
</dbReference>
<dbReference type="RefSeq" id="WP_110327023.1">
    <property type="nucleotide sequence ID" value="NZ_CADFGS010000022.1"/>
</dbReference>